<gene>
    <name evidence="5" type="primary">rps19e</name>
    <name evidence="6" type="ORF">MBIDIGPM_00003</name>
</gene>
<dbReference type="SUPFAM" id="SSF46785">
    <property type="entry name" value="Winged helix' DNA-binding domain"/>
    <property type="match status" value="1"/>
</dbReference>
<evidence type="ECO:0000313" key="6">
    <source>
        <dbReference type="EMBL" id="QNO41899.1"/>
    </source>
</evidence>
<dbReference type="PANTHER" id="PTHR11710:SF0">
    <property type="entry name" value="40S RIBOSOMAL PROTEIN S19"/>
    <property type="match status" value="1"/>
</dbReference>
<evidence type="ECO:0000256" key="3">
    <source>
        <dbReference type="ARBA" id="ARBA00023274"/>
    </source>
</evidence>
<evidence type="ECO:0000256" key="5">
    <source>
        <dbReference type="HAMAP-Rule" id="MF_01474"/>
    </source>
</evidence>
<dbReference type="SMART" id="SM01413">
    <property type="entry name" value="Ribosomal_S19e"/>
    <property type="match status" value="1"/>
</dbReference>
<dbReference type="AlphaFoldDB" id="A0A7G9Y1L5"/>
<comment type="subunit">
    <text evidence="5">Part of the 30S ribosomal subunit.</text>
</comment>
<evidence type="ECO:0000256" key="1">
    <source>
        <dbReference type="ARBA" id="ARBA00010014"/>
    </source>
</evidence>
<evidence type="ECO:0000256" key="4">
    <source>
        <dbReference type="ARBA" id="ARBA00035143"/>
    </source>
</evidence>
<dbReference type="HAMAP" id="MF_01474">
    <property type="entry name" value="Ribosomal_eS19"/>
    <property type="match status" value="1"/>
</dbReference>
<name>A0A7G9Y1L5_9EURY</name>
<proteinExistence type="inferred from homology"/>
<comment type="function">
    <text evidence="5">May be involved in maturation of the 30S ribosomal subunit.</text>
</comment>
<reference evidence="6" key="1">
    <citation type="submission" date="2020-06" db="EMBL/GenBank/DDBJ databases">
        <title>Unique genomic features of the anaerobic methanotrophic archaea.</title>
        <authorList>
            <person name="Chadwick G.L."/>
            <person name="Skennerton C.T."/>
            <person name="Laso-Perez R."/>
            <person name="Leu A.O."/>
            <person name="Speth D.R."/>
            <person name="Yu H."/>
            <person name="Morgan-Lang C."/>
            <person name="Hatzenpichler R."/>
            <person name="Goudeau D."/>
            <person name="Malmstrom R."/>
            <person name="Brazelton W.J."/>
            <person name="Woyke T."/>
            <person name="Hallam S.J."/>
            <person name="Tyson G.W."/>
            <person name="Wegener G."/>
            <person name="Boetius A."/>
            <person name="Orphan V."/>
        </authorList>
    </citation>
    <scope>NUCLEOTIDE SEQUENCE</scope>
</reference>
<keyword evidence="2 5" id="KW-0689">Ribosomal protein</keyword>
<accession>A0A7G9Y1L5</accession>
<dbReference type="NCBIfam" id="NF006811">
    <property type="entry name" value="PRK09333.1"/>
    <property type="match status" value="1"/>
</dbReference>
<dbReference type="GO" id="GO:0006412">
    <property type="term" value="P:translation"/>
    <property type="evidence" value="ECO:0007669"/>
    <property type="project" value="UniProtKB-UniRule"/>
</dbReference>
<organism evidence="6">
    <name type="scientific">Candidatus Methanogaster sp. ANME-2c ERB4</name>
    <dbReference type="NCBI Taxonomy" id="2759911"/>
    <lineage>
        <taxon>Archaea</taxon>
        <taxon>Methanobacteriati</taxon>
        <taxon>Methanobacteriota</taxon>
        <taxon>Stenosarchaea group</taxon>
        <taxon>Methanomicrobia</taxon>
        <taxon>Methanosarcinales</taxon>
        <taxon>ANME-2 cluster</taxon>
        <taxon>Candidatus Methanogasteraceae</taxon>
        <taxon>Candidatus Methanogaster</taxon>
    </lineage>
</organism>
<dbReference type="InterPro" id="IPR027548">
    <property type="entry name" value="Ribosomal_eS19_archaeal"/>
</dbReference>
<evidence type="ECO:0000256" key="2">
    <source>
        <dbReference type="ARBA" id="ARBA00022980"/>
    </source>
</evidence>
<sequence>MTTTYDVPAEKLIMVGAEKLRENKEIAPPAWAGWVKTGVHKELPPVDKDWWYVRCAAVLRQVYVDGPIGVSRLRSKYGGKERNGTMPPTFSKGSGSIVRNVLQQLEKAGYVRAVKGGRTVTPDGQRVLDNAAYEIQQQMPELKLY</sequence>
<dbReference type="GO" id="GO:0003735">
    <property type="term" value="F:structural constituent of ribosome"/>
    <property type="evidence" value="ECO:0007669"/>
    <property type="project" value="InterPro"/>
</dbReference>
<dbReference type="Gene3D" id="1.10.10.10">
    <property type="entry name" value="Winged helix-like DNA-binding domain superfamily/Winged helix DNA-binding domain"/>
    <property type="match status" value="1"/>
</dbReference>
<dbReference type="FunFam" id="1.10.10.10:FF:000449">
    <property type="entry name" value="30S ribosomal protein S19e"/>
    <property type="match status" value="1"/>
</dbReference>
<keyword evidence="3 5" id="KW-0687">Ribonucleoprotein</keyword>
<dbReference type="InterPro" id="IPR036390">
    <property type="entry name" value="WH_DNA-bd_sf"/>
</dbReference>
<dbReference type="EMBL" id="MT630684">
    <property type="protein sequence ID" value="QNO41899.1"/>
    <property type="molecule type" value="Genomic_DNA"/>
</dbReference>
<dbReference type="GO" id="GO:0003723">
    <property type="term" value="F:RNA binding"/>
    <property type="evidence" value="ECO:0007669"/>
    <property type="project" value="TreeGrafter"/>
</dbReference>
<dbReference type="InterPro" id="IPR036388">
    <property type="entry name" value="WH-like_DNA-bd_sf"/>
</dbReference>
<dbReference type="Pfam" id="PF01090">
    <property type="entry name" value="Ribosomal_S19e"/>
    <property type="match status" value="1"/>
</dbReference>
<protein>
    <recommendedName>
        <fullName evidence="4 5">Small ribosomal subunit protein eS19</fullName>
    </recommendedName>
</protein>
<dbReference type="GO" id="GO:0000028">
    <property type="term" value="P:ribosomal small subunit assembly"/>
    <property type="evidence" value="ECO:0007669"/>
    <property type="project" value="TreeGrafter"/>
</dbReference>
<dbReference type="PANTHER" id="PTHR11710">
    <property type="entry name" value="40S RIBOSOMAL PROTEIN S19"/>
    <property type="match status" value="1"/>
</dbReference>
<dbReference type="GO" id="GO:0022627">
    <property type="term" value="C:cytosolic small ribosomal subunit"/>
    <property type="evidence" value="ECO:0007669"/>
    <property type="project" value="TreeGrafter"/>
</dbReference>
<comment type="similarity">
    <text evidence="1 5">Belongs to the eukaryotic ribosomal protein eS19 family.</text>
</comment>
<dbReference type="PROSITE" id="PS00628">
    <property type="entry name" value="RIBOSOMAL_S19E"/>
    <property type="match status" value="1"/>
</dbReference>
<dbReference type="InterPro" id="IPR018277">
    <property type="entry name" value="Ribosomal_eS19_CS"/>
</dbReference>
<dbReference type="InterPro" id="IPR001266">
    <property type="entry name" value="Ribosomal_eS19"/>
</dbReference>